<dbReference type="AlphaFoldDB" id="A0A852UPI0"/>
<keyword evidence="3" id="KW-0731">Sigma factor</keyword>
<dbReference type="GO" id="GO:0006352">
    <property type="term" value="P:DNA-templated transcription initiation"/>
    <property type="evidence" value="ECO:0007669"/>
    <property type="project" value="InterPro"/>
</dbReference>
<dbReference type="GO" id="GO:0016987">
    <property type="term" value="F:sigma factor activity"/>
    <property type="evidence" value="ECO:0007669"/>
    <property type="project" value="UniProtKB-KW"/>
</dbReference>
<dbReference type="GO" id="GO:0003677">
    <property type="term" value="F:DNA binding"/>
    <property type="evidence" value="ECO:0007669"/>
    <property type="project" value="InterPro"/>
</dbReference>
<accession>A0A852UPI0</accession>
<feature type="domain" description="RNA polymerase sigma factor 70 region 4 type 2" evidence="7">
    <location>
        <begin position="146"/>
        <end position="196"/>
    </location>
</feature>
<gene>
    <name evidence="9" type="ORF">HDA43_001121</name>
</gene>
<dbReference type="Gene3D" id="1.10.1740.10">
    <property type="match status" value="1"/>
</dbReference>
<dbReference type="InterPro" id="IPR013249">
    <property type="entry name" value="RNA_pol_sigma70_r4_t2"/>
</dbReference>
<feature type="domain" description="RNA polymerase sigma-70 region 2" evidence="6">
    <location>
        <begin position="48"/>
        <end position="109"/>
    </location>
</feature>
<keyword evidence="2" id="KW-0805">Transcription regulation</keyword>
<reference evidence="9 10" key="1">
    <citation type="submission" date="2020-07" db="EMBL/GenBank/DDBJ databases">
        <title>Sequencing the genomes of 1000 actinobacteria strains.</title>
        <authorList>
            <person name="Klenk H.-P."/>
        </authorList>
    </citation>
    <scope>NUCLEOTIDE SEQUENCE [LARGE SCALE GENOMIC DNA]</scope>
    <source>
        <strain evidence="9 10">DSM 45763</strain>
    </source>
</reference>
<feature type="region of interest" description="Disordered" evidence="5">
    <location>
        <begin position="447"/>
        <end position="479"/>
    </location>
</feature>
<keyword evidence="10" id="KW-1185">Reference proteome</keyword>
<feature type="compositionally biased region" description="Basic and acidic residues" evidence="5">
    <location>
        <begin position="453"/>
        <end position="469"/>
    </location>
</feature>
<name>A0A852UPI0_9ACTN</name>
<dbReference type="RefSeq" id="WP_312873027.1">
    <property type="nucleotide sequence ID" value="NZ_JACCCO010000001.1"/>
</dbReference>
<dbReference type="PANTHER" id="PTHR47756">
    <property type="entry name" value="BLL6612 PROTEIN-RELATED"/>
    <property type="match status" value="1"/>
</dbReference>
<feature type="domain" description="DUF6596" evidence="8">
    <location>
        <begin position="215"/>
        <end position="309"/>
    </location>
</feature>
<dbReference type="Pfam" id="PF04542">
    <property type="entry name" value="Sigma70_r2"/>
    <property type="match status" value="1"/>
</dbReference>
<organism evidence="9 10">
    <name type="scientific">Streptosporangium sandarakinum</name>
    <dbReference type="NCBI Taxonomy" id="1260955"/>
    <lineage>
        <taxon>Bacteria</taxon>
        <taxon>Bacillati</taxon>
        <taxon>Actinomycetota</taxon>
        <taxon>Actinomycetes</taxon>
        <taxon>Streptosporangiales</taxon>
        <taxon>Streptosporangiaceae</taxon>
        <taxon>Streptosporangium</taxon>
    </lineage>
</organism>
<evidence type="ECO:0000256" key="3">
    <source>
        <dbReference type="ARBA" id="ARBA00023082"/>
    </source>
</evidence>
<dbReference type="PANTHER" id="PTHR47756:SF2">
    <property type="entry name" value="BLL6612 PROTEIN"/>
    <property type="match status" value="1"/>
</dbReference>
<keyword evidence="4" id="KW-0804">Transcription</keyword>
<proteinExistence type="inferred from homology"/>
<evidence type="ECO:0000313" key="10">
    <source>
        <dbReference type="Proteomes" id="UP000576393"/>
    </source>
</evidence>
<dbReference type="InterPro" id="IPR046531">
    <property type="entry name" value="DUF6596"/>
</dbReference>
<evidence type="ECO:0000256" key="1">
    <source>
        <dbReference type="ARBA" id="ARBA00010641"/>
    </source>
</evidence>
<evidence type="ECO:0000259" key="7">
    <source>
        <dbReference type="Pfam" id="PF08281"/>
    </source>
</evidence>
<dbReference type="Pfam" id="PF08281">
    <property type="entry name" value="Sigma70_r4_2"/>
    <property type="match status" value="1"/>
</dbReference>
<dbReference type="InterPro" id="IPR007627">
    <property type="entry name" value="RNA_pol_sigma70_r2"/>
</dbReference>
<dbReference type="Pfam" id="PF20239">
    <property type="entry name" value="DUF6596"/>
    <property type="match status" value="1"/>
</dbReference>
<dbReference type="InterPro" id="IPR013325">
    <property type="entry name" value="RNA_pol_sigma_r2"/>
</dbReference>
<dbReference type="SUPFAM" id="SSF88659">
    <property type="entry name" value="Sigma3 and sigma4 domains of RNA polymerase sigma factors"/>
    <property type="match status" value="1"/>
</dbReference>
<dbReference type="InterPro" id="IPR014284">
    <property type="entry name" value="RNA_pol_sigma-70_dom"/>
</dbReference>
<dbReference type="EMBL" id="JACCCO010000001">
    <property type="protein sequence ID" value="NYF38962.1"/>
    <property type="molecule type" value="Genomic_DNA"/>
</dbReference>
<comment type="similarity">
    <text evidence="1">Belongs to the sigma-70 factor family. ECF subfamily.</text>
</comment>
<evidence type="ECO:0000259" key="8">
    <source>
        <dbReference type="Pfam" id="PF20239"/>
    </source>
</evidence>
<comment type="caution">
    <text evidence="9">The sequence shown here is derived from an EMBL/GenBank/DDBJ whole genome shotgun (WGS) entry which is preliminary data.</text>
</comment>
<evidence type="ECO:0000256" key="5">
    <source>
        <dbReference type="SAM" id="MobiDB-lite"/>
    </source>
</evidence>
<sequence length="479" mass="50648">MTGTTPAAKAAKAAKAATTPAAKATTSASAASAAAVAGAVAAAGADAYPRIVAALIRVTSDWTLAEDCAQEALTLALQRWPREGVPGNPGGWLMTVARNRAIDVLRRASAERRKLAELAALALTDPGPASEEPPAEEVVDDRLRLIFTCCHPALSMEARVALTLRTVCGVPTADIARVFLVGESAMTRRLTRAKTRIADAGIPYRVPTGPALAERLPGVLAVLYLLFTHGYNADGRPAFADEAIRLARLLRELMPGEGEVTALLALFLFQHSRRDARRDDRGDLLTLDRQDRRRWDRAAIAEGLRLLAETPQDGPYAPQDDPYAPEGGAYAPQGDPYMSQDGPYALQARIAARHATAASADATDWPAIAACYDRLARIQPSPVVELNRAVAHGYAHGPEAGLALLAGVRAGGALDGHPLVVAVEADLTARRGGREDHDRAAALFRQAAAAAHSEPERRALLDRADESARRHPAGGTAGH</sequence>
<evidence type="ECO:0000256" key="2">
    <source>
        <dbReference type="ARBA" id="ARBA00023015"/>
    </source>
</evidence>
<evidence type="ECO:0000313" key="9">
    <source>
        <dbReference type="EMBL" id="NYF38962.1"/>
    </source>
</evidence>
<dbReference type="SUPFAM" id="SSF88946">
    <property type="entry name" value="Sigma2 domain of RNA polymerase sigma factors"/>
    <property type="match status" value="1"/>
</dbReference>
<dbReference type="InterPro" id="IPR013324">
    <property type="entry name" value="RNA_pol_sigma_r3/r4-like"/>
</dbReference>
<dbReference type="Proteomes" id="UP000576393">
    <property type="component" value="Unassembled WGS sequence"/>
</dbReference>
<dbReference type="NCBIfam" id="TIGR02937">
    <property type="entry name" value="sigma70-ECF"/>
    <property type="match status" value="1"/>
</dbReference>
<evidence type="ECO:0000259" key="6">
    <source>
        <dbReference type="Pfam" id="PF04542"/>
    </source>
</evidence>
<evidence type="ECO:0000256" key="4">
    <source>
        <dbReference type="ARBA" id="ARBA00023163"/>
    </source>
</evidence>
<protein>
    <submittedName>
        <fullName evidence="9">RNA polymerase sigma-70 factor (ECF subfamily)</fullName>
    </submittedName>
</protein>